<dbReference type="EMBL" id="GL433844">
    <property type="protein sequence ID" value="EFN55674.1"/>
    <property type="molecule type" value="Genomic_DNA"/>
</dbReference>
<dbReference type="Proteomes" id="UP000008141">
    <property type="component" value="Unassembled WGS sequence"/>
</dbReference>
<dbReference type="OMA" id="HHTHALM"/>
<reference evidence="2 3" key="1">
    <citation type="journal article" date="2010" name="Plant Cell">
        <title>The Chlorella variabilis NC64A genome reveals adaptation to photosymbiosis, coevolution with viruses, and cryptic sex.</title>
        <authorList>
            <person name="Blanc G."/>
            <person name="Duncan G."/>
            <person name="Agarkova I."/>
            <person name="Borodovsky M."/>
            <person name="Gurnon J."/>
            <person name="Kuo A."/>
            <person name="Lindquist E."/>
            <person name="Lucas S."/>
            <person name="Pangilinan J."/>
            <person name="Polle J."/>
            <person name="Salamov A."/>
            <person name="Terry A."/>
            <person name="Yamada T."/>
            <person name="Dunigan D.D."/>
            <person name="Grigoriev I.V."/>
            <person name="Claverie J.M."/>
            <person name="Van Etten J.L."/>
        </authorList>
    </citation>
    <scope>NUCLEOTIDE SEQUENCE [LARGE SCALE GENOMIC DNA]</scope>
    <source>
        <strain evidence="2 3">NC64A</strain>
    </source>
</reference>
<evidence type="ECO:0000313" key="3">
    <source>
        <dbReference type="Proteomes" id="UP000008141"/>
    </source>
</evidence>
<organism evidence="3">
    <name type="scientific">Chlorella variabilis</name>
    <name type="common">Green alga</name>
    <dbReference type="NCBI Taxonomy" id="554065"/>
    <lineage>
        <taxon>Eukaryota</taxon>
        <taxon>Viridiplantae</taxon>
        <taxon>Chlorophyta</taxon>
        <taxon>core chlorophytes</taxon>
        <taxon>Trebouxiophyceae</taxon>
        <taxon>Chlorellales</taxon>
        <taxon>Chlorellaceae</taxon>
        <taxon>Chlorella clade</taxon>
        <taxon>Chlorella</taxon>
    </lineage>
</organism>
<evidence type="ECO:0000313" key="2">
    <source>
        <dbReference type="EMBL" id="EFN55674.1"/>
    </source>
</evidence>
<dbReference type="InParanoid" id="E1ZEJ6"/>
<protein>
    <submittedName>
        <fullName evidence="2">Uncharacterized protein</fullName>
    </submittedName>
</protein>
<dbReference type="AlphaFoldDB" id="E1ZEJ6"/>
<evidence type="ECO:0000256" key="1">
    <source>
        <dbReference type="SAM" id="MobiDB-lite"/>
    </source>
</evidence>
<feature type="compositionally biased region" description="Gly residues" evidence="1">
    <location>
        <begin position="56"/>
        <end position="66"/>
    </location>
</feature>
<gene>
    <name evidence="2" type="ORF">CHLNCDRAFT_133906</name>
</gene>
<accession>E1ZEJ6</accession>
<dbReference type="GeneID" id="17355141"/>
<keyword evidence="3" id="KW-1185">Reference proteome</keyword>
<feature type="region of interest" description="Disordered" evidence="1">
    <location>
        <begin position="1"/>
        <end position="73"/>
    </location>
</feature>
<proteinExistence type="predicted"/>
<dbReference type="OrthoDB" id="10564740at2759"/>
<dbReference type="KEGG" id="cvr:CHLNCDRAFT_133906"/>
<dbReference type="RefSeq" id="XP_005847776.1">
    <property type="nucleotide sequence ID" value="XM_005847714.1"/>
</dbReference>
<feature type="compositionally biased region" description="Polar residues" evidence="1">
    <location>
        <begin position="1"/>
        <end position="11"/>
    </location>
</feature>
<feature type="region of interest" description="Disordered" evidence="1">
    <location>
        <begin position="86"/>
        <end position="115"/>
    </location>
</feature>
<sequence length="191" mass="18462">MHKTGTTESGSQVGGQEGFKGPYDRPSVTDGTAQRSGRGVTMAGSGGGPMPQSMGGITGSDVGGTGKAAQPSHHTHALMGTEGLETQQESYGGASGVAGRAGDYSGSRYGGGREQEETGITGASGFGHATPDAAGYGGKAHATGIQAGADTGYSAGLGNTGAQGAGASAETAHFATGGKAGLYLANEHVDP</sequence>
<name>E1ZEJ6_CHLVA</name>